<protein>
    <submittedName>
        <fullName evidence="2">Uncharacterized protein</fullName>
    </submittedName>
</protein>
<proteinExistence type="evidence at transcript level"/>
<reference evidence="2" key="5">
    <citation type="journal article" date="2002" name="Nature">
        <title>Analysis of the mouse transcriptome based on functional annotation of 60,770 full-length cDNAs.</title>
        <authorList>
            <consortium name="The FANTOM Consortium and the RIKEN Genome Exploration Research Group Phase I and II Team"/>
        </authorList>
    </citation>
    <scope>NUCLEOTIDE SEQUENCE</scope>
    <source>
        <strain evidence="2">C57BL/6J</strain>
        <tissue evidence="2">Ovary</tissue>
    </source>
</reference>
<reference evidence="2" key="2">
    <citation type="journal article" date="2000" name="Genome Res.">
        <title>Normalization and subtraction of cap-trapper-selected cDNAs to prepare full-length cDNA libraries for rapid discovery of new genes.</title>
        <authorList>
            <person name="Carninci P."/>
            <person name="Shibata Y."/>
            <person name="Hayatsu N."/>
            <person name="Sugahara Y."/>
            <person name="Shibata K."/>
            <person name="Itoh M."/>
            <person name="Konno H."/>
            <person name="Okazaki Y."/>
            <person name="Muramatsu M."/>
            <person name="Hayashizaki Y."/>
        </authorList>
    </citation>
    <scope>NUCLEOTIDE SEQUENCE</scope>
    <source>
        <strain evidence="2">C57BL/6J</strain>
        <tissue evidence="2">Ovary</tissue>
    </source>
</reference>
<dbReference type="EMBL" id="AK087910">
    <property type="protein sequence ID" value="BAC40040.1"/>
    <property type="molecule type" value="mRNA"/>
</dbReference>
<evidence type="ECO:0000313" key="3">
    <source>
        <dbReference type="MGI" id="MGI:2450270"/>
    </source>
</evidence>
<feature type="compositionally biased region" description="Pro residues" evidence="1">
    <location>
        <begin position="72"/>
        <end position="82"/>
    </location>
</feature>
<organism evidence="2">
    <name type="scientific">Mus musculus</name>
    <name type="common">Mouse</name>
    <dbReference type="NCBI Taxonomy" id="10090"/>
    <lineage>
        <taxon>Eukaryota</taxon>
        <taxon>Metazoa</taxon>
        <taxon>Chordata</taxon>
        <taxon>Craniata</taxon>
        <taxon>Vertebrata</taxon>
        <taxon>Euteleostomi</taxon>
        <taxon>Mammalia</taxon>
        <taxon>Eutheria</taxon>
        <taxon>Euarchontoglires</taxon>
        <taxon>Glires</taxon>
        <taxon>Rodentia</taxon>
        <taxon>Myomorpha</taxon>
        <taxon>Muroidea</taxon>
        <taxon>Muridae</taxon>
        <taxon>Murinae</taxon>
        <taxon>Mus</taxon>
        <taxon>Mus</taxon>
    </lineage>
</organism>
<gene>
    <name evidence="3" type="primary">D130020L05Rik</name>
</gene>
<accession>Q8C2V0</accession>
<reference evidence="2" key="7">
    <citation type="journal article" date="2005" name="Science">
        <title>The Transcriptional Landscape of the Mammalian Genome.</title>
        <authorList>
            <consortium name="The FANTOM Consortium"/>
            <consortium name="Riken Genome Exploration Research Group and Genome Science Group (Genome Network Project Core Group)"/>
        </authorList>
    </citation>
    <scope>NUCLEOTIDE SEQUENCE</scope>
    <source>
        <strain evidence="2">C57BL/6J</strain>
        <tissue evidence="2">Ovary</tissue>
    </source>
</reference>
<reference evidence="2" key="1">
    <citation type="journal article" date="1999" name="Methods Enzymol.">
        <title>High-efficiency full-length cDNA cloning.</title>
        <authorList>
            <person name="Carninci P."/>
            <person name="Hayashizaki Y."/>
        </authorList>
    </citation>
    <scope>NUCLEOTIDE SEQUENCE</scope>
    <source>
        <strain evidence="2">C57BL/6J</strain>
        <tissue evidence="2">Ovary</tissue>
    </source>
</reference>
<dbReference type="MGI" id="MGI:2450270">
    <property type="gene designation" value="D130020L05Rik"/>
</dbReference>
<dbReference type="AlphaFoldDB" id="Q8C2V0"/>
<feature type="region of interest" description="Disordered" evidence="1">
    <location>
        <begin position="17"/>
        <end position="135"/>
    </location>
</feature>
<reference evidence="2" key="8">
    <citation type="journal article" date="2005" name="Science">
        <title>Antisense Transcription in the Mammalian Transcriptome.</title>
        <authorList>
            <consortium name="RIKEN Genome Exploration Research Group and Genome Science Group (Genome Network Project Core Group) and the FANTOM Consortium"/>
        </authorList>
    </citation>
    <scope>NUCLEOTIDE SEQUENCE</scope>
    <source>
        <strain evidence="2">C57BL/6J</strain>
        <tissue evidence="2">Ovary</tissue>
    </source>
</reference>
<evidence type="ECO:0000313" key="2">
    <source>
        <dbReference type="EMBL" id="BAC40040.1"/>
    </source>
</evidence>
<sequence>MASTPVVPLPVLVERVDLHPPSGVGHRAGRGPRPSGPGTVSRKGGRPQTGNSGTSVPPLAAAELRRRSHGPLPGPSPGPPPSLVSFSPALLSRPSERGRPAAPTGNAQHYAAIPARRSNEVRLGSQTRSGLHHDLRRAAFPRRRLLRPPPPCFPPLYLAQPLQQEAPLRSSRLKHRSR</sequence>
<name>Q8C2V0_MOUSE</name>
<dbReference type="AGR" id="MGI:2450270"/>
<evidence type="ECO:0000256" key="1">
    <source>
        <dbReference type="SAM" id="MobiDB-lite"/>
    </source>
</evidence>
<reference evidence="2" key="6">
    <citation type="submission" date="2002-04" db="EMBL/GenBank/DDBJ databases">
        <authorList>
            <person name="Adachi J."/>
            <person name="Aizawa K."/>
            <person name="Akimura T."/>
            <person name="Arakawa T."/>
            <person name="Bono H."/>
            <person name="Carninci P."/>
            <person name="Fukuda S."/>
            <person name="Furuno M."/>
            <person name="Hanagaki T."/>
            <person name="Hara A."/>
            <person name="Hashizume W."/>
            <person name="Hayashida K."/>
            <person name="Hayatsu N."/>
            <person name="Hiramoto K."/>
            <person name="Hiraoka T."/>
            <person name="Hirozane T."/>
            <person name="Hori F."/>
            <person name="Imotani K."/>
            <person name="Ishii Y."/>
            <person name="Itoh M."/>
            <person name="Kagawa I."/>
            <person name="Kasukawa T."/>
            <person name="Katoh H."/>
            <person name="Kawai J."/>
            <person name="Kojima Y."/>
            <person name="Kondo S."/>
            <person name="Konno H."/>
            <person name="Kouda M."/>
            <person name="Koya S."/>
            <person name="Kurihara C."/>
            <person name="Matsuyama T."/>
            <person name="Miyazaki A."/>
            <person name="Murata M."/>
            <person name="Nakamura M."/>
            <person name="Nishi K."/>
            <person name="Nomura K."/>
            <person name="Numazaki R."/>
            <person name="Ohno M."/>
            <person name="Ohsato N."/>
            <person name="Okazaki Y."/>
            <person name="Saito R."/>
            <person name="Saitoh H."/>
            <person name="Sakai C."/>
            <person name="Sakai K."/>
            <person name="Sakazume N."/>
            <person name="Sano H."/>
            <person name="Sasaki D."/>
            <person name="Shibata K."/>
            <person name="Shinagawa A."/>
            <person name="Shiraki T."/>
            <person name="Sogabe Y."/>
            <person name="Tagami M."/>
            <person name="Tagawa A."/>
            <person name="Takahashi F."/>
            <person name="Takaku-Akahira S."/>
            <person name="Takeda Y."/>
            <person name="Tanaka T."/>
            <person name="Tomaru A."/>
            <person name="Toya T."/>
            <person name="Yasunishi A."/>
            <person name="Muramatsu M."/>
            <person name="Hayashizaki Y."/>
        </authorList>
    </citation>
    <scope>NUCLEOTIDE SEQUENCE</scope>
    <source>
        <strain evidence="2">C57BL/6J</strain>
        <tissue evidence="2">Ovary</tissue>
    </source>
</reference>
<reference evidence="2" key="3">
    <citation type="journal article" date="2000" name="Genome Res.">
        <title>RIKEN integrated sequence analysis (RISA) system--384-format sequencing pipeline with 384 multicapillary sequencer.</title>
        <authorList>
            <person name="Shibata K."/>
            <person name="Itoh M."/>
            <person name="Aizawa K."/>
            <person name="Nagaoka S."/>
            <person name="Sasaki N."/>
            <person name="Carninci P."/>
            <person name="Konno H."/>
            <person name="Akiyama J."/>
            <person name="Nishi K."/>
            <person name="Kitsunai T."/>
            <person name="Tashiro H."/>
            <person name="Itoh M."/>
            <person name="Sumi N."/>
            <person name="Ishii Y."/>
            <person name="Nakamura S."/>
            <person name="Hazama M."/>
            <person name="Nishine T."/>
            <person name="Harada A."/>
            <person name="Yamamoto R."/>
            <person name="Matsumoto H."/>
            <person name="Sakaguchi S."/>
            <person name="Ikegami T."/>
            <person name="Kashiwagi K."/>
            <person name="Fujiwake S."/>
            <person name="Inoue K."/>
            <person name="Togawa Y."/>
            <person name="Izawa M."/>
            <person name="Ohara E."/>
            <person name="Watahiki M."/>
            <person name="Yoneda Y."/>
            <person name="Ishikawa T."/>
            <person name="Ozawa K."/>
            <person name="Tanaka T."/>
            <person name="Matsuura S."/>
            <person name="Kawai J."/>
            <person name="Okazaki Y."/>
            <person name="Muramatsu M."/>
            <person name="Inoue Y."/>
            <person name="Kira A."/>
            <person name="Hayashizaki Y."/>
        </authorList>
    </citation>
    <scope>NUCLEOTIDE SEQUENCE</scope>
    <source>
        <strain evidence="2">C57BL/6J</strain>
        <tissue evidence="2">Ovary</tissue>
    </source>
</reference>
<reference evidence="2" key="4">
    <citation type="journal article" date="2001" name="Nature">
        <title>Functional annotation of a full-length mouse cDNA collection.</title>
        <authorList>
            <consortium name="The RIKEN Genome Exploration Research Group Phase II Team and the FANTOM Consortium"/>
        </authorList>
    </citation>
    <scope>NUCLEOTIDE SEQUENCE</scope>
    <source>
        <strain evidence="2">C57BL/6J</strain>
        <tissue evidence="2">Ovary</tissue>
    </source>
</reference>